<keyword evidence="1" id="KW-1133">Transmembrane helix</keyword>
<feature type="transmembrane region" description="Helical" evidence="1">
    <location>
        <begin position="245"/>
        <end position="274"/>
    </location>
</feature>
<dbReference type="InterPro" id="IPR042319">
    <property type="entry name" value="GINM1"/>
</dbReference>
<name>A0A6P8QBD8_GEOSA</name>
<dbReference type="InParanoid" id="A0A6P8QBD8"/>
<dbReference type="PANTHER" id="PTHR28549:SF1">
    <property type="entry name" value="GLYCOPROTEIN INTEGRAL MEMBRANE PROTEIN 1"/>
    <property type="match status" value="1"/>
</dbReference>
<dbReference type="FunCoup" id="A0A6P8QBD8">
    <property type="interactions" value="388"/>
</dbReference>
<evidence type="ECO:0000313" key="3">
    <source>
        <dbReference type="Proteomes" id="UP000515159"/>
    </source>
</evidence>
<evidence type="ECO:0000313" key="4">
    <source>
        <dbReference type="RefSeq" id="XP_033793689.1"/>
    </source>
</evidence>
<evidence type="ECO:0000256" key="2">
    <source>
        <dbReference type="SAM" id="SignalP"/>
    </source>
</evidence>
<keyword evidence="3" id="KW-1185">Reference proteome</keyword>
<protein>
    <submittedName>
        <fullName evidence="4">Glycoprotein integral membrane protein 1 isoform X1</fullName>
    </submittedName>
</protein>
<gene>
    <name evidence="4" type="primary">GINM1</name>
</gene>
<keyword evidence="1" id="KW-0472">Membrane</keyword>
<dbReference type="KEGG" id="gsh:117357354"/>
<dbReference type="RefSeq" id="XP_033793689.1">
    <property type="nucleotide sequence ID" value="XM_033937798.1"/>
</dbReference>
<dbReference type="Proteomes" id="UP000515159">
    <property type="component" value="Chromosome 3"/>
</dbReference>
<dbReference type="AlphaFoldDB" id="A0A6P8QBD8"/>
<accession>A0A6P8QBD8</accession>
<keyword evidence="2" id="KW-0732">Signal</keyword>
<evidence type="ECO:0000256" key="1">
    <source>
        <dbReference type="SAM" id="Phobius"/>
    </source>
</evidence>
<dbReference type="OrthoDB" id="10022429at2759"/>
<organism evidence="3 4">
    <name type="scientific">Geotrypetes seraphini</name>
    <name type="common">Gaboon caecilian</name>
    <name type="synonym">Caecilia seraphini</name>
    <dbReference type="NCBI Taxonomy" id="260995"/>
    <lineage>
        <taxon>Eukaryota</taxon>
        <taxon>Metazoa</taxon>
        <taxon>Chordata</taxon>
        <taxon>Craniata</taxon>
        <taxon>Vertebrata</taxon>
        <taxon>Euteleostomi</taxon>
        <taxon>Amphibia</taxon>
        <taxon>Gymnophiona</taxon>
        <taxon>Geotrypetes</taxon>
    </lineage>
</organism>
<proteinExistence type="predicted"/>
<feature type="signal peptide" evidence="2">
    <location>
        <begin position="1"/>
        <end position="30"/>
    </location>
</feature>
<feature type="chain" id="PRO_5027679293" evidence="2">
    <location>
        <begin position="31"/>
        <end position="328"/>
    </location>
</feature>
<dbReference type="GeneID" id="117357354"/>
<dbReference type="CTD" id="116254"/>
<keyword evidence="1" id="KW-0812">Transmembrane</keyword>
<sequence>METVLWPPWSWFCLWLLPRLLLSGPSLADAALHPQESIRINVTNLKSIEDIHEQVIFNISFFNGQVLVNDFPVKNGVTRVMCPTVILESGSTTGRIQEVAVRILVHEWPLVLGSHIKLIVVQEEVMEVGGKQIQQEDTTEIEFLVNEEMHVLRYSSFSTPLKESMLYSISRDKDILFTVPNLSGKEVQAPLQTTSQYLLQQMETTVEEDTAPGKLPETPLRVASPSSYKVMCQWVEQLRKELCPVWLAFLPIYLSIMEVVAIGVIGAAMVVNLLKLVSPTCESRNVLPIGDVYAVPVLITPLHLEFSEKTVNNAEVKLSTLNTKFLAK</sequence>
<dbReference type="PANTHER" id="PTHR28549">
    <property type="entry name" value="GLYCOPROTEIN INTEGRAL MEMBRANE PROTEIN 1"/>
    <property type="match status" value="1"/>
</dbReference>
<reference evidence="4" key="1">
    <citation type="submission" date="2025-08" db="UniProtKB">
        <authorList>
            <consortium name="RefSeq"/>
        </authorList>
    </citation>
    <scope>IDENTIFICATION</scope>
</reference>